<evidence type="ECO:0000313" key="1">
    <source>
        <dbReference type="EMBL" id="RNA41065.1"/>
    </source>
</evidence>
<name>A0A3M7SZG7_BRAPC</name>
<dbReference type="Proteomes" id="UP000276133">
    <property type="component" value="Unassembled WGS sequence"/>
</dbReference>
<keyword evidence="2" id="KW-1185">Reference proteome</keyword>
<evidence type="ECO:0000313" key="2">
    <source>
        <dbReference type="Proteomes" id="UP000276133"/>
    </source>
</evidence>
<sequence>MTLTENMFHDSKTQVWIIIENPYSAKLARLSFPNKIAEKFVFIIHLDGFDFIGNMVPFLKWY</sequence>
<protein>
    <submittedName>
        <fullName evidence="1">Uncharacterized protein</fullName>
    </submittedName>
</protein>
<proteinExistence type="predicted"/>
<dbReference type="AlphaFoldDB" id="A0A3M7SZG7"/>
<reference evidence="1 2" key="1">
    <citation type="journal article" date="2018" name="Sci. Rep.">
        <title>Genomic signatures of local adaptation to the degree of environmental predictability in rotifers.</title>
        <authorList>
            <person name="Franch-Gras L."/>
            <person name="Hahn C."/>
            <person name="Garcia-Roger E.M."/>
            <person name="Carmona M.J."/>
            <person name="Serra M."/>
            <person name="Gomez A."/>
        </authorList>
    </citation>
    <scope>NUCLEOTIDE SEQUENCE [LARGE SCALE GENOMIC DNA]</scope>
    <source>
        <strain evidence="1">HYR1</strain>
    </source>
</reference>
<gene>
    <name evidence="1" type="ORF">BpHYR1_035065</name>
</gene>
<accession>A0A3M7SZG7</accession>
<comment type="caution">
    <text evidence="1">The sequence shown here is derived from an EMBL/GenBank/DDBJ whole genome shotgun (WGS) entry which is preliminary data.</text>
</comment>
<dbReference type="EMBL" id="REGN01000561">
    <property type="protein sequence ID" value="RNA41065.1"/>
    <property type="molecule type" value="Genomic_DNA"/>
</dbReference>
<organism evidence="1 2">
    <name type="scientific">Brachionus plicatilis</name>
    <name type="common">Marine rotifer</name>
    <name type="synonym">Brachionus muelleri</name>
    <dbReference type="NCBI Taxonomy" id="10195"/>
    <lineage>
        <taxon>Eukaryota</taxon>
        <taxon>Metazoa</taxon>
        <taxon>Spiralia</taxon>
        <taxon>Gnathifera</taxon>
        <taxon>Rotifera</taxon>
        <taxon>Eurotatoria</taxon>
        <taxon>Monogononta</taxon>
        <taxon>Pseudotrocha</taxon>
        <taxon>Ploima</taxon>
        <taxon>Brachionidae</taxon>
        <taxon>Brachionus</taxon>
    </lineage>
</organism>